<dbReference type="EMBL" id="FPHN01000108">
    <property type="protein sequence ID" value="SFV59788.1"/>
    <property type="molecule type" value="Genomic_DNA"/>
</dbReference>
<organism evidence="1">
    <name type="scientific">hydrothermal vent metagenome</name>
    <dbReference type="NCBI Taxonomy" id="652676"/>
    <lineage>
        <taxon>unclassified sequences</taxon>
        <taxon>metagenomes</taxon>
        <taxon>ecological metagenomes</taxon>
    </lineage>
</organism>
<proteinExistence type="predicted"/>
<gene>
    <name evidence="1" type="ORF">MNB_SV-14-464</name>
</gene>
<protein>
    <submittedName>
        <fullName evidence="1">FAD/FMN-containing dehydrogenases</fullName>
    </submittedName>
</protein>
<accession>A0A1W1C1S3</accession>
<evidence type="ECO:0000313" key="1">
    <source>
        <dbReference type="EMBL" id="SFV59788.1"/>
    </source>
</evidence>
<sequence length="135" mass="15454">MIEQNSTIDPFTLNDQFGKEHTLEKMPKLLICSFGKDTGVLISNYFNAQDSDYLEKHDIKLMADVSSVPSLLRKTFILPKMKKYSFEVLISTDSKFSELFPKEEDKLTVLKLENGVVKEIVYVANEAELKKSIEL</sequence>
<reference evidence="1" key="1">
    <citation type="submission" date="2016-10" db="EMBL/GenBank/DDBJ databases">
        <authorList>
            <person name="de Groot N.N."/>
        </authorList>
    </citation>
    <scope>NUCLEOTIDE SEQUENCE</scope>
</reference>
<dbReference type="AlphaFoldDB" id="A0A1W1C1S3"/>
<name>A0A1W1C1S3_9ZZZZ</name>